<evidence type="ECO:0000256" key="5">
    <source>
        <dbReference type="ARBA" id="ARBA00022801"/>
    </source>
</evidence>
<dbReference type="SUPFAM" id="SSF144091">
    <property type="entry name" value="Rhomboid-like"/>
    <property type="match status" value="1"/>
</dbReference>
<dbReference type="InterPro" id="IPR035952">
    <property type="entry name" value="Rhomboid-like_sf"/>
</dbReference>
<keyword evidence="8 9" id="KW-0472">Membrane</keyword>
<dbReference type="InterPro" id="IPR050925">
    <property type="entry name" value="Rhomboid_protease_S54"/>
</dbReference>
<dbReference type="OrthoDB" id="418595at2759"/>
<feature type="transmembrane region" description="Helical" evidence="9">
    <location>
        <begin position="176"/>
        <end position="194"/>
    </location>
</feature>
<feature type="domain" description="Peptidase S54 rhomboid" evidence="10">
    <location>
        <begin position="225"/>
        <end position="386"/>
    </location>
</feature>
<comment type="similarity">
    <text evidence="2">Belongs to the peptidase S54 family.</text>
</comment>
<dbReference type="Pfam" id="PF01694">
    <property type="entry name" value="Rhomboid"/>
    <property type="match status" value="1"/>
</dbReference>
<evidence type="ECO:0000256" key="2">
    <source>
        <dbReference type="ARBA" id="ARBA00009045"/>
    </source>
</evidence>
<dbReference type="OMA" id="MSEANIM"/>
<dbReference type="GO" id="GO:0006465">
    <property type="term" value="P:signal peptide processing"/>
    <property type="evidence" value="ECO:0000318"/>
    <property type="project" value="GO_Central"/>
</dbReference>
<proteinExistence type="inferred from homology"/>
<dbReference type="EMBL" id="GL882881">
    <property type="protein sequence ID" value="EGF82010.1"/>
    <property type="molecule type" value="Genomic_DNA"/>
</dbReference>
<evidence type="ECO:0000259" key="10">
    <source>
        <dbReference type="Pfam" id="PF01694"/>
    </source>
</evidence>
<dbReference type="Proteomes" id="UP000007241">
    <property type="component" value="Unassembled WGS sequence"/>
</dbReference>
<dbReference type="PANTHER" id="PTHR43731:SF14">
    <property type="entry name" value="PRESENILIN-ASSOCIATED RHOMBOID-LIKE PROTEIN, MITOCHONDRIAL"/>
    <property type="match status" value="1"/>
</dbReference>
<dbReference type="HOGENOM" id="CLU_696364_0_0_1"/>
<evidence type="ECO:0000256" key="1">
    <source>
        <dbReference type="ARBA" id="ARBA00004141"/>
    </source>
</evidence>
<dbReference type="Gene3D" id="1.20.1540.10">
    <property type="entry name" value="Rhomboid-like"/>
    <property type="match status" value="1"/>
</dbReference>
<keyword evidence="5" id="KW-0378">Hydrolase</keyword>
<dbReference type="AlphaFoldDB" id="F4NYF4"/>
<keyword evidence="3" id="KW-0645">Protease</keyword>
<gene>
    <name evidence="11" type="ORF">BATDEDRAFT_86744</name>
</gene>
<keyword evidence="12" id="KW-1185">Reference proteome</keyword>
<dbReference type="GeneID" id="18242564"/>
<dbReference type="GO" id="GO:0016020">
    <property type="term" value="C:membrane"/>
    <property type="evidence" value="ECO:0007669"/>
    <property type="project" value="UniProtKB-SubCell"/>
</dbReference>
<evidence type="ECO:0000256" key="8">
    <source>
        <dbReference type="ARBA" id="ARBA00023136"/>
    </source>
</evidence>
<evidence type="ECO:0000313" key="11">
    <source>
        <dbReference type="EMBL" id="EGF82010.1"/>
    </source>
</evidence>
<evidence type="ECO:0000256" key="6">
    <source>
        <dbReference type="ARBA" id="ARBA00022946"/>
    </source>
</evidence>
<evidence type="ECO:0000256" key="3">
    <source>
        <dbReference type="ARBA" id="ARBA00022670"/>
    </source>
</evidence>
<evidence type="ECO:0000256" key="7">
    <source>
        <dbReference type="ARBA" id="ARBA00022989"/>
    </source>
</evidence>
<sequence>MAAHSAFRIGHRYLVHMGLVSPFQSSFLWTKSTLHCMSGLPLAASFTRSRSIAATNKTASLSTMSNSVFGSKQNQLPIKTTIQSSVFTMLVNIKRTSYHPNGIQLCSFTSILGLKSCRSMSSIASIHAYFLPIKAAIQKRDWPVSLFRSNFRNNTQRELSNQNRDVFQWMEDWKKVFAIILIINIAVLLMWNSARFMAVSMNDVSSLRWMVDHFTVSAKGLFQEHRLWTAMTCCFSHSDLLHFGMNMFVLYSFIQPVVLSLGVSTFIGLYLVSGIGSSLASALHIAYRQSVRDQKRRDHPYSQWAAPTPNYNSMGASGCISGLLSYFVLRYPTSQILLFFVLPMPAWAIGGAAVAYDIYRTATDTGGQVDGAGHLGGALVGILWFLARARSGRVRF</sequence>
<keyword evidence="7 9" id="KW-1133">Transmembrane helix</keyword>
<dbReference type="InParanoid" id="F4NYF4"/>
<dbReference type="STRING" id="684364.F4NYF4"/>
<comment type="subcellular location">
    <subcellularLocation>
        <location evidence="1">Membrane</location>
        <topology evidence="1">Multi-pass membrane protein</topology>
    </subcellularLocation>
</comment>
<protein>
    <recommendedName>
        <fullName evidence="10">Peptidase S54 rhomboid domain-containing protein</fullName>
    </recommendedName>
</protein>
<dbReference type="PANTHER" id="PTHR43731">
    <property type="entry name" value="RHOMBOID PROTEASE"/>
    <property type="match status" value="1"/>
</dbReference>
<dbReference type="FunFam" id="1.20.1540.10:FF:000018">
    <property type="entry name" value="RHOMBOID-like protein 12, mitochondrial"/>
    <property type="match status" value="1"/>
</dbReference>
<feature type="transmembrane region" description="Helical" evidence="9">
    <location>
        <begin position="336"/>
        <end position="359"/>
    </location>
</feature>
<name>F4NYF4_BATDJ</name>
<accession>F4NYF4</accession>
<dbReference type="RefSeq" id="XP_006677605.1">
    <property type="nucleotide sequence ID" value="XM_006677542.1"/>
</dbReference>
<dbReference type="GO" id="GO:0004252">
    <property type="term" value="F:serine-type endopeptidase activity"/>
    <property type="evidence" value="ECO:0000318"/>
    <property type="project" value="GO_Central"/>
</dbReference>
<evidence type="ECO:0000256" key="9">
    <source>
        <dbReference type="SAM" id="Phobius"/>
    </source>
</evidence>
<keyword evidence="4 9" id="KW-0812">Transmembrane</keyword>
<reference evidence="11 12" key="1">
    <citation type="submission" date="2009-12" db="EMBL/GenBank/DDBJ databases">
        <title>The draft genome of Batrachochytrium dendrobatidis.</title>
        <authorList>
            <consortium name="US DOE Joint Genome Institute (JGI-PGF)"/>
            <person name="Kuo A."/>
            <person name="Salamov A."/>
            <person name="Schmutz J."/>
            <person name="Lucas S."/>
            <person name="Pitluck S."/>
            <person name="Rosenblum E."/>
            <person name="Stajich J."/>
            <person name="Eisen M."/>
            <person name="Grigoriev I.V."/>
        </authorList>
    </citation>
    <scope>NUCLEOTIDE SEQUENCE [LARGE SCALE GENOMIC DNA]</scope>
    <source>
        <strain evidence="12">JAM81 / FGSC 10211</strain>
    </source>
</reference>
<organism evidence="11 12">
    <name type="scientific">Batrachochytrium dendrobatidis (strain JAM81 / FGSC 10211)</name>
    <name type="common">Frog chytrid fungus</name>
    <dbReference type="NCBI Taxonomy" id="684364"/>
    <lineage>
        <taxon>Eukaryota</taxon>
        <taxon>Fungi</taxon>
        <taxon>Fungi incertae sedis</taxon>
        <taxon>Chytridiomycota</taxon>
        <taxon>Chytridiomycota incertae sedis</taxon>
        <taxon>Chytridiomycetes</taxon>
        <taxon>Rhizophydiales</taxon>
        <taxon>Rhizophydiales incertae sedis</taxon>
        <taxon>Batrachochytrium</taxon>
    </lineage>
</organism>
<dbReference type="InterPro" id="IPR022764">
    <property type="entry name" value="Peptidase_S54_rhomboid_dom"/>
</dbReference>
<keyword evidence="6" id="KW-0809">Transit peptide</keyword>
<evidence type="ECO:0000313" key="12">
    <source>
        <dbReference type="Proteomes" id="UP000007241"/>
    </source>
</evidence>
<evidence type="ECO:0000256" key="4">
    <source>
        <dbReference type="ARBA" id="ARBA00022692"/>
    </source>
</evidence>
<feature type="transmembrane region" description="Helical" evidence="9">
    <location>
        <begin position="266"/>
        <end position="287"/>
    </location>
</feature>
<feature type="transmembrane region" description="Helical" evidence="9">
    <location>
        <begin position="371"/>
        <end position="387"/>
    </location>
</feature>